<evidence type="ECO:0000313" key="2">
    <source>
        <dbReference type="Proteomes" id="UP001551482"/>
    </source>
</evidence>
<dbReference type="Proteomes" id="UP001551482">
    <property type="component" value="Unassembled WGS sequence"/>
</dbReference>
<gene>
    <name evidence="1" type="ORF">AB0C36_32470</name>
</gene>
<keyword evidence="2" id="KW-1185">Reference proteome</keyword>
<name>A0ABV3DR28_9ACTN</name>
<accession>A0ABV3DR28</accession>
<protein>
    <recommendedName>
        <fullName evidence="3">Helix-turn-helix domain-containing protein</fullName>
    </recommendedName>
</protein>
<dbReference type="EMBL" id="JBEZFP010000114">
    <property type="protein sequence ID" value="MEU8138211.1"/>
    <property type="molecule type" value="Genomic_DNA"/>
</dbReference>
<evidence type="ECO:0000313" key="1">
    <source>
        <dbReference type="EMBL" id="MEU8138211.1"/>
    </source>
</evidence>
<reference evidence="1 2" key="1">
    <citation type="submission" date="2024-06" db="EMBL/GenBank/DDBJ databases">
        <title>The Natural Products Discovery Center: Release of the First 8490 Sequenced Strains for Exploring Actinobacteria Biosynthetic Diversity.</title>
        <authorList>
            <person name="Kalkreuter E."/>
            <person name="Kautsar S.A."/>
            <person name="Yang D."/>
            <person name="Bader C.D."/>
            <person name="Teijaro C.N."/>
            <person name="Fluegel L."/>
            <person name="Davis C.M."/>
            <person name="Simpson J.R."/>
            <person name="Lauterbach L."/>
            <person name="Steele A.D."/>
            <person name="Gui C."/>
            <person name="Meng S."/>
            <person name="Li G."/>
            <person name="Viehrig K."/>
            <person name="Ye F."/>
            <person name="Su P."/>
            <person name="Kiefer A.F."/>
            <person name="Nichols A."/>
            <person name="Cepeda A.J."/>
            <person name="Yan W."/>
            <person name="Fan B."/>
            <person name="Jiang Y."/>
            <person name="Adhikari A."/>
            <person name="Zheng C.-J."/>
            <person name="Schuster L."/>
            <person name="Cowan T.M."/>
            <person name="Smanski M.J."/>
            <person name="Chevrette M.G."/>
            <person name="De Carvalho L.P.S."/>
            <person name="Shen B."/>
        </authorList>
    </citation>
    <scope>NUCLEOTIDE SEQUENCE [LARGE SCALE GENOMIC DNA]</scope>
    <source>
        <strain evidence="1 2">NPDC048946</strain>
    </source>
</reference>
<sequence>MTVQTLTMREAAGACGVSLSTIRRRREAGHFPGAALDEAGWTIPVVDLAAAGLTINAAPTDATRDDDSHDDGDLRRQLAAARAEADHLRALLASKDAHLTDVRALLRIFGGPTPTPPAETAGAITRALG</sequence>
<evidence type="ECO:0008006" key="3">
    <source>
        <dbReference type="Google" id="ProtNLM"/>
    </source>
</evidence>
<organism evidence="1 2">
    <name type="scientific">Streptodolium elevatio</name>
    <dbReference type="NCBI Taxonomy" id="3157996"/>
    <lineage>
        <taxon>Bacteria</taxon>
        <taxon>Bacillati</taxon>
        <taxon>Actinomycetota</taxon>
        <taxon>Actinomycetes</taxon>
        <taxon>Kitasatosporales</taxon>
        <taxon>Streptomycetaceae</taxon>
        <taxon>Streptodolium</taxon>
    </lineage>
</organism>
<dbReference type="RefSeq" id="WP_358361222.1">
    <property type="nucleotide sequence ID" value="NZ_JBEZFP010000114.1"/>
</dbReference>
<comment type="caution">
    <text evidence="1">The sequence shown here is derived from an EMBL/GenBank/DDBJ whole genome shotgun (WGS) entry which is preliminary data.</text>
</comment>
<proteinExistence type="predicted"/>